<keyword evidence="5" id="KW-0804">Transcription</keyword>
<protein>
    <recommendedName>
        <fullName evidence="2">histidine kinase</fullName>
        <ecNumber evidence="2">2.7.13.3</ecNumber>
    </recommendedName>
</protein>
<dbReference type="InterPro" id="IPR011123">
    <property type="entry name" value="Y_Y_Y"/>
</dbReference>
<dbReference type="InterPro" id="IPR036097">
    <property type="entry name" value="HisK_dim/P_sf"/>
</dbReference>
<keyword evidence="3 6" id="KW-0597">Phosphoprotein</keyword>
<dbReference type="EC" id="2.7.13.3" evidence="2"/>
<dbReference type="SUPFAM" id="SSF63829">
    <property type="entry name" value="Calcium-dependent phosphotriesterase"/>
    <property type="match status" value="2"/>
</dbReference>
<dbReference type="Gene3D" id="3.30.565.10">
    <property type="entry name" value="Histidine kinase-like ATPase, C-terminal domain"/>
    <property type="match status" value="1"/>
</dbReference>
<evidence type="ECO:0000256" key="4">
    <source>
        <dbReference type="ARBA" id="ARBA00023015"/>
    </source>
</evidence>
<dbReference type="CDD" id="cd00082">
    <property type="entry name" value="HisKA"/>
    <property type="match status" value="1"/>
</dbReference>
<evidence type="ECO:0000256" key="2">
    <source>
        <dbReference type="ARBA" id="ARBA00012438"/>
    </source>
</evidence>
<dbReference type="InterPro" id="IPR015943">
    <property type="entry name" value="WD40/YVTN_repeat-like_dom_sf"/>
</dbReference>
<dbReference type="SUPFAM" id="SSF55874">
    <property type="entry name" value="ATPase domain of HSP90 chaperone/DNA topoisomerase II/histidine kinase"/>
    <property type="match status" value="1"/>
</dbReference>
<dbReference type="InterPro" id="IPR011110">
    <property type="entry name" value="Reg_prop"/>
</dbReference>
<accession>A0ABV5FGQ7</accession>
<evidence type="ECO:0000256" key="6">
    <source>
        <dbReference type="PROSITE-ProRule" id="PRU00169"/>
    </source>
</evidence>
<dbReference type="SUPFAM" id="SSF52172">
    <property type="entry name" value="CheY-like"/>
    <property type="match status" value="1"/>
</dbReference>
<dbReference type="PRINTS" id="PR00344">
    <property type="entry name" value="BCTRLSENSOR"/>
</dbReference>
<dbReference type="InterPro" id="IPR005467">
    <property type="entry name" value="His_kinase_dom"/>
</dbReference>
<dbReference type="InterPro" id="IPR003594">
    <property type="entry name" value="HATPase_dom"/>
</dbReference>
<dbReference type="InterPro" id="IPR001789">
    <property type="entry name" value="Sig_transdc_resp-reg_receiver"/>
</dbReference>
<dbReference type="InterPro" id="IPR004358">
    <property type="entry name" value="Sig_transdc_His_kin-like_C"/>
</dbReference>
<dbReference type="CDD" id="cd00146">
    <property type="entry name" value="PKD"/>
    <property type="match status" value="1"/>
</dbReference>
<keyword evidence="4" id="KW-0805">Transcription regulation</keyword>
<gene>
    <name evidence="10" type="ORF">ACFFU9_16025</name>
</gene>
<dbReference type="SMART" id="SM00387">
    <property type="entry name" value="HATPase_c"/>
    <property type="match status" value="1"/>
</dbReference>
<dbReference type="Pfam" id="PF07495">
    <property type="entry name" value="Y_Y_Y"/>
    <property type="match status" value="1"/>
</dbReference>
<keyword evidence="11" id="KW-1185">Reference proteome</keyword>
<dbReference type="Pfam" id="PF07494">
    <property type="entry name" value="Reg_prop"/>
    <property type="match status" value="8"/>
</dbReference>
<organism evidence="10 11">
    <name type="scientific">Mariniflexile ostreae</name>
    <dbReference type="NCBI Taxonomy" id="1520892"/>
    <lineage>
        <taxon>Bacteria</taxon>
        <taxon>Pseudomonadati</taxon>
        <taxon>Bacteroidota</taxon>
        <taxon>Flavobacteriia</taxon>
        <taxon>Flavobacteriales</taxon>
        <taxon>Flavobacteriaceae</taxon>
        <taxon>Mariniflexile</taxon>
    </lineage>
</organism>
<evidence type="ECO:0000256" key="3">
    <source>
        <dbReference type="ARBA" id="ARBA00022553"/>
    </source>
</evidence>
<feature type="modified residue" description="4-aspartylphosphate" evidence="6">
    <location>
        <position position="1174"/>
    </location>
</feature>
<dbReference type="Gene3D" id="2.130.10.10">
    <property type="entry name" value="YVTN repeat-like/Quinoprotein amine dehydrogenase"/>
    <property type="match status" value="2"/>
</dbReference>
<evidence type="ECO:0000259" key="8">
    <source>
        <dbReference type="PROSITE" id="PS50109"/>
    </source>
</evidence>
<dbReference type="PANTHER" id="PTHR43547">
    <property type="entry name" value="TWO-COMPONENT HISTIDINE KINASE"/>
    <property type="match status" value="1"/>
</dbReference>
<dbReference type="SMART" id="SM00448">
    <property type="entry name" value="REC"/>
    <property type="match status" value="1"/>
</dbReference>
<dbReference type="Gene3D" id="3.40.50.2300">
    <property type="match status" value="1"/>
</dbReference>
<dbReference type="CDD" id="cd17574">
    <property type="entry name" value="REC_OmpR"/>
    <property type="match status" value="1"/>
</dbReference>
<dbReference type="RefSeq" id="WP_379862498.1">
    <property type="nucleotide sequence ID" value="NZ_JBHMFC010000105.1"/>
</dbReference>
<feature type="domain" description="HTH araC/xylS-type" evidence="7">
    <location>
        <begin position="1273"/>
        <end position="1372"/>
    </location>
</feature>
<sequence length="1384" mass="157884">MSFKKYLTFLFLCLLIGGAYGQEQKNEFKSLKFKQLSLIEGLSQSSVLCILQDTKGFLWFGTRDGLNKYDGHDFKIYRHSSQSPQSISNSFIKSLFEDEEGTLWVGTINGLNKYIPEEDRFERFKLANNEYGISNHEIWSIASAGNGHLWLGTNYGLEKFNTQTGKTIRFIAEKESSNAILNNQIRSLFLADNGDLWICNTENIDVYDAKNQNFKHYDYPQGASKERNINYVPVLYKDADNNFWLGYRNGLFLFNEECQVFEPYKIQSTGITGIHEEVRSIHQDQRGDLWIGTYVGLYILNSEKKTISHYLHDENEPNSLSQNSIYKIFEDTKGDIWLGTYAGGVNYYDRSFDLFKHFSAGSNPSKLNYKVVSSIVEDSNQNLWIGTEGGGINFLNTSTGQFTYYTHNKNNPKSLSTNNVKAMIQTREGNFWIGTHDGGLQFFNPKKKPFEFISYNNIPGDSTSLSNNRVIALFEDYENNIWIGTSGGGVNVMDVSSKTITRISDPLNTVGSLVYNISKTSDKNILILGGDKGLAKINIKTKKITSIRYKEKQEVYSPNAILCVYEDAQQNLWVATEGDGLYHYDATNKKSIRYGMTEGLPNEVIYSILPTSSKVFWLSTNRGLSRFDLNTGQFKNFDVSDGLIGDEYNYGAYLKLKNGKLMFGGTSGIDYFDPEGIVENEFIPPVSVTSISVNNKPFLPKDSDNKKIILKHNQNVFSFNFVALSYSQPNQNQYAYKLEGFDPDWNYIGNNKSATYTNLDAGDYLFRVKASNNDGLWNEAGASVEVIIKPAPWQTWWAYLIYSLMVIGVLWFIRKQTLIRIHEKNELKQERLEKERIEEINQMKLKLFTNISHDFRTPLTLIIGPLERMLSKNIGNDFVQKQHEIMHRNASVLLQLINQLLDFRKSESGKLHLNASKSNIVPFIENIKLSFEELARVREITYTFDSSDTDIQVWFDKINLKKIVFNLLSNAFKFTSDGEKISITVSTVSKKRKILNTTEYLKLVIKDSGKGIPEKNRKAIFERYYQLGEDENQRVGTGIGLALCKNLVKLHHGSIKVKSKEGEGASFTVLLPLGKQHLKDSEMVSESAEMNQDNSFYLKNPDVLMHNPLTDEPEESEVELNKSKPTLLLVEDNAEVRRFIKEIFEEKNNILEAENGEIALEIAKNKDIDLIISDVMMPIMDGVTLCDKIKSNIITSHIPVILLTAKTSEDAQKQGYALGADVYITKPFDAHILEMRVRNLLKFRKSLINKFRKDIILQPKELTVTSADEVFLQKAISLVEDNLSNSEFGVNEFINEMGTSRSVLYRKLKALTDQSLTEFIRTIKLKRAGQLIAQSQLNISEIAFDLGFNDLKHFRKSFQKLFNELPSEYRQNHGVDSESERTDN</sequence>
<dbReference type="Pfam" id="PF00072">
    <property type="entry name" value="Response_reg"/>
    <property type="match status" value="1"/>
</dbReference>
<feature type="domain" description="Response regulatory" evidence="9">
    <location>
        <begin position="1126"/>
        <end position="1241"/>
    </location>
</feature>
<dbReference type="SUPFAM" id="SSF46689">
    <property type="entry name" value="Homeodomain-like"/>
    <property type="match status" value="1"/>
</dbReference>
<dbReference type="Gene3D" id="1.10.10.60">
    <property type="entry name" value="Homeodomain-like"/>
    <property type="match status" value="1"/>
</dbReference>
<feature type="domain" description="Histidine kinase" evidence="8">
    <location>
        <begin position="850"/>
        <end position="1075"/>
    </location>
</feature>
<dbReference type="InterPro" id="IPR009057">
    <property type="entry name" value="Homeodomain-like_sf"/>
</dbReference>
<dbReference type="InterPro" id="IPR018060">
    <property type="entry name" value="HTH_AraC"/>
</dbReference>
<dbReference type="EMBL" id="JBHMFC010000105">
    <property type="protein sequence ID" value="MFB9058253.1"/>
    <property type="molecule type" value="Genomic_DNA"/>
</dbReference>
<dbReference type="PROSITE" id="PS01124">
    <property type="entry name" value="HTH_ARAC_FAMILY_2"/>
    <property type="match status" value="1"/>
</dbReference>
<evidence type="ECO:0000256" key="5">
    <source>
        <dbReference type="ARBA" id="ARBA00023163"/>
    </source>
</evidence>
<dbReference type="SMART" id="SM00342">
    <property type="entry name" value="HTH_ARAC"/>
    <property type="match status" value="1"/>
</dbReference>
<dbReference type="PANTHER" id="PTHR43547:SF2">
    <property type="entry name" value="HYBRID SIGNAL TRANSDUCTION HISTIDINE KINASE C"/>
    <property type="match status" value="1"/>
</dbReference>
<dbReference type="Pfam" id="PF12833">
    <property type="entry name" value="HTH_18"/>
    <property type="match status" value="1"/>
</dbReference>
<comment type="catalytic activity">
    <reaction evidence="1">
        <text>ATP + protein L-histidine = ADP + protein N-phospho-L-histidine.</text>
        <dbReference type="EC" id="2.7.13.3"/>
    </reaction>
</comment>
<dbReference type="Gene3D" id="2.60.40.10">
    <property type="entry name" value="Immunoglobulins"/>
    <property type="match status" value="1"/>
</dbReference>
<dbReference type="InterPro" id="IPR013783">
    <property type="entry name" value="Ig-like_fold"/>
</dbReference>
<evidence type="ECO:0000313" key="10">
    <source>
        <dbReference type="EMBL" id="MFB9058253.1"/>
    </source>
</evidence>
<dbReference type="InterPro" id="IPR003661">
    <property type="entry name" value="HisK_dim/P_dom"/>
</dbReference>
<dbReference type="PROSITE" id="PS50109">
    <property type="entry name" value="HIS_KIN"/>
    <property type="match status" value="1"/>
</dbReference>
<name>A0ABV5FGQ7_9FLAO</name>
<reference evidence="10 11" key="1">
    <citation type="submission" date="2024-09" db="EMBL/GenBank/DDBJ databases">
        <authorList>
            <person name="Sun Q."/>
            <person name="Mori K."/>
        </authorList>
    </citation>
    <scope>NUCLEOTIDE SEQUENCE [LARGE SCALE GENOMIC DNA]</scope>
    <source>
        <strain evidence="10 11">CECT 8622</strain>
    </source>
</reference>
<evidence type="ECO:0000256" key="1">
    <source>
        <dbReference type="ARBA" id="ARBA00000085"/>
    </source>
</evidence>
<evidence type="ECO:0000259" key="9">
    <source>
        <dbReference type="PROSITE" id="PS50110"/>
    </source>
</evidence>
<dbReference type="InterPro" id="IPR011006">
    <property type="entry name" value="CheY-like_superfamily"/>
</dbReference>
<evidence type="ECO:0000313" key="11">
    <source>
        <dbReference type="Proteomes" id="UP001589585"/>
    </source>
</evidence>
<dbReference type="Pfam" id="PF02518">
    <property type="entry name" value="HATPase_c"/>
    <property type="match status" value="1"/>
</dbReference>
<comment type="caution">
    <text evidence="10">The sequence shown here is derived from an EMBL/GenBank/DDBJ whole genome shotgun (WGS) entry which is preliminary data.</text>
</comment>
<dbReference type="Pfam" id="PF00512">
    <property type="entry name" value="HisKA"/>
    <property type="match status" value="1"/>
</dbReference>
<dbReference type="SMART" id="SM00388">
    <property type="entry name" value="HisKA"/>
    <property type="match status" value="1"/>
</dbReference>
<proteinExistence type="predicted"/>
<evidence type="ECO:0000259" key="7">
    <source>
        <dbReference type="PROSITE" id="PS01124"/>
    </source>
</evidence>
<dbReference type="SUPFAM" id="SSF47384">
    <property type="entry name" value="Homodimeric domain of signal transducing histidine kinase"/>
    <property type="match status" value="1"/>
</dbReference>
<dbReference type="Proteomes" id="UP001589585">
    <property type="component" value="Unassembled WGS sequence"/>
</dbReference>
<dbReference type="Gene3D" id="1.10.287.130">
    <property type="match status" value="1"/>
</dbReference>
<dbReference type="PROSITE" id="PS50110">
    <property type="entry name" value="RESPONSE_REGULATORY"/>
    <property type="match status" value="1"/>
</dbReference>
<dbReference type="InterPro" id="IPR036890">
    <property type="entry name" value="HATPase_C_sf"/>
</dbReference>